<evidence type="ECO:0000313" key="11">
    <source>
        <dbReference type="WBParaSite" id="TCONS_00000682.p1"/>
    </source>
</evidence>
<keyword evidence="10" id="KW-1185">Reference proteome</keyword>
<protein>
    <recommendedName>
        <fullName evidence="7">Gamma-soluble NSF attachment protein</fullName>
    </recommendedName>
    <alternativeName>
        <fullName evidence="8">N-ethylmaleimide-sensitive factor attachment protein gamma</fullName>
    </alternativeName>
</protein>
<evidence type="ECO:0000256" key="2">
    <source>
        <dbReference type="ARBA" id="ARBA00010050"/>
    </source>
</evidence>
<comment type="similarity">
    <text evidence="2">Belongs to the SNAP family.</text>
</comment>
<dbReference type="GO" id="GO:0019905">
    <property type="term" value="F:syntaxin binding"/>
    <property type="evidence" value="ECO:0007669"/>
    <property type="project" value="TreeGrafter"/>
</dbReference>
<keyword evidence="6" id="KW-0472">Membrane</keyword>
<dbReference type="Gene3D" id="2.60.40.1930">
    <property type="match status" value="1"/>
</dbReference>
<keyword evidence="4" id="KW-0931">ER-Golgi transport</keyword>
<evidence type="ECO:0000256" key="1">
    <source>
        <dbReference type="ARBA" id="ARBA00004170"/>
    </source>
</evidence>
<evidence type="ECO:0000256" key="3">
    <source>
        <dbReference type="ARBA" id="ARBA00022448"/>
    </source>
</evidence>
<evidence type="ECO:0000313" key="10">
    <source>
        <dbReference type="Proteomes" id="UP000035681"/>
    </source>
</evidence>
<dbReference type="Proteomes" id="UP000035681">
    <property type="component" value="Unplaced"/>
</dbReference>
<dbReference type="SUPFAM" id="SSF48452">
    <property type="entry name" value="TPR-like"/>
    <property type="match status" value="1"/>
</dbReference>
<evidence type="ECO:0000256" key="7">
    <source>
        <dbReference type="ARBA" id="ARBA00040047"/>
    </source>
</evidence>
<dbReference type="PANTHER" id="PTHR13768">
    <property type="entry name" value="SOLUBLE NSF ATTACHMENT PROTEIN SNAP"/>
    <property type="match status" value="1"/>
</dbReference>
<dbReference type="InterPro" id="IPR011990">
    <property type="entry name" value="TPR-like_helical_dom_sf"/>
</dbReference>
<evidence type="ECO:0000256" key="5">
    <source>
        <dbReference type="ARBA" id="ARBA00022927"/>
    </source>
</evidence>
<evidence type="ECO:0000259" key="9">
    <source>
        <dbReference type="Pfam" id="PF01835"/>
    </source>
</evidence>
<dbReference type="Gene3D" id="1.25.40.10">
    <property type="entry name" value="Tetratricopeptide repeat domain"/>
    <property type="match status" value="1"/>
</dbReference>
<dbReference type="InterPro" id="IPR002890">
    <property type="entry name" value="MG2"/>
</dbReference>
<organism evidence="10 11">
    <name type="scientific">Strongyloides stercoralis</name>
    <name type="common">Threadworm</name>
    <dbReference type="NCBI Taxonomy" id="6248"/>
    <lineage>
        <taxon>Eukaryota</taxon>
        <taxon>Metazoa</taxon>
        <taxon>Ecdysozoa</taxon>
        <taxon>Nematoda</taxon>
        <taxon>Chromadorea</taxon>
        <taxon>Rhabditida</taxon>
        <taxon>Tylenchina</taxon>
        <taxon>Panagrolaimomorpha</taxon>
        <taxon>Strongyloidoidea</taxon>
        <taxon>Strongyloididae</taxon>
        <taxon>Strongyloides</taxon>
    </lineage>
</organism>
<name>A0AAF5CSE7_STRER</name>
<dbReference type="GO" id="GO:0006886">
    <property type="term" value="P:intracellular protein transport"/>
    <property type="evidence" value="ECO:0007669"/>
    <property type="project" value="InterPro"/>
</dbReference>
<dbReference type="InterPro" id="IPR000744">
    <property type="entry name" value="NSF_attach"/>
</dbReference>
<dbReference type="GO" id="GO:0004866">
    <property type="term" value="F:endopeptidase inhibitor activity"/>
    <property type="evidence" value="ECO:0007669"/>
    <property type="project" value="InterPro"/>
</dbReference>
<dbReference type="WBParaSite" id="TCONS_00000682.p1">
    <property type="protein sequence ID" value="TCONS_00000682.p1"/>
    <property type="gene ID" value="XLOC_000661"/>
</dbReference>
<evidence type="ECO:0000256" key="4">
    <source>
        <dbReference type="ARBA" id="ARBA00022892"/>
    </source>
</evidence>
<dbReference type="GO" id="GO:0005774">
    <property type="term" value="C:vacuolar membrane"/>
    <property type="evidence" value="ECO:0007669"/>
    <property type="project" value="TreeGrafter"/>
</dbReference>
<dbReference type="Pfam" id="PF14938">
    <property type="entry name" value="SNAP"/>
    <property type="match status" value="1"/>
</dbReference>
<dbReference type="GO" id="GO:0016192">
    <property type="term" value="P:vesicle-mediated transport"/>
    <property type="evidence" value="ECO:0007669"/>
    <property type="project" value="UniProtKB-KW"/>
</dbReference>
<keyword evidence="5" id="KW-0653">Protein transport</keyword>
<keyword evidence="3" id="KW-0813">Transport</keyword>
<reference evidence="11" key="1">
    <citation type="submission" date="2024-02" db="UniProtKB">
        <authorList>
            <consortium name="WormBaseParasite"/>
        </authorList>
    </citation>
    <scope>IDENTIFICATION</scope>
</reference>
<dbReference type="AlphaFoldDB" id="A0AAF5CSE7"/>
<dbReference type="Pfam" id="PF01835">
    <property type="entry name" value="MG2"/>
    <property type="match status" value="1"/>
</dbReference>
<evidence type="ECO:0000256" key="8">
    <source>
        <dbReference type="ARBA" id="ARBA00042485"/>
    </source>
</evidence>
<proteinExistence type="inferred from homology"/>
<sequence length="568" mass="65095">MSGNDSKIKEAKACIAKAEEYLKTSIIKMKFKPDYDMAAVEYERAAVCYKNANDLKSARDCYLNASKNHNLNRNFFHEAKAKENAASICKDLKENLAAAKYIQEACESYVLSGSMDTASLTIDKCAKWFEYTDPETAITMYEKGLALVQQTDRSKMAAEFMNRLTNLYIRSEKFDKAIKIVNDEIDKYIETKDYLKVGQLSLSLTLLGLAKDDTIETSKLLNRCFQAEGFELSPEAALCGNMIKAYEDGDNDLFQSILKNGIIRSMDNEYLRLIKKIKVPEANGVESSGITFENEEDLNGSKTLSDKNFFIVAPDFIPWDETAKFIILPGWNLNEEIYSLTYSIYSSEHQDLLLKRSSISLSNTEFFLLNITDIPKFDLYHFIFEINGKKEEFKIYGGNNIKHIYIRSDKKIYRPGEKVKVVALPIKGDGKLFNNPLTLSILDSRNVKIMIQKIYYSWEKNFYHYEFELPKFNCSGRWTILVHPTSSSKILSHYFNTTIYVQDFTLPLYNFFMDVKPTNDEWTYEVTVIAKHSIGKDAIGNIQIEGICDHQNSITLISSEVSLIIKFI</sequence>
<feature type="domain" description="Macroglobulin" evidence="9">
    <location>
        <begin position="404"/>
        <end position="494"/>
    </location>
</feature>
<dbReference type="GO" id="GO:0031201">
    <property type="term" value="C:SNARE complex"/>
    <property type="evidence" value="ECO:0007669"/>
    <property type="project" value="TreeGrafter"/>
</dbReference>
<accession>A0AAF5CSE7</accession>
<comment type="subcellular location">
    <subcellularLocation>
        <location evidence="1">Membrane</location>
        <topology evidence="1">Peripheral membrane protein</topology>
    </subcellularLocation>
</comment>
<dbReference type="GO" id="GO:0005483">
    <property type="term" value="F:soluble NSF attachment protein activity"/>
    <property type="evidence" value="ECO:0007669"/>
    <property type="project" value="TreeGrafter"/>
</dbReference>
<evidence type="ECO:0000256" key="6">
    <source>
        <dbReference type="ARBA" id="ARBA00023136"/>
    </source>
</evidence>
<dbReference type="PANTHER" id="PTHR13768:SF2">
    <property type="entry name" value="GAMMA-SOLUBLE NSF ATTACHMENT PROTEIN"/>
    <property type="match status" value="1"/>
</dbReference>